<dbReference type="OrthoDB" id="4127374at2"/>
<dbReference type="RefSeq" id="WP_048381484.1">
    <property type="nucleotide sequence ID" value="NZ_LDYE01000011.1"/>
</dbReference>
<evidence type="ECO:0000256" key="1">
    <source>
        <dbReference type="ARBA" id="ARBA00004651"/>
    </source>
</evidence>
<feature type="transmembrane region" description="Helical" evidence="7">
    <location>
        <begin position="336"/>
        <end position="356"/>
    </location>
</feature>
<comment type="subcellular location">
    <subcellularLocation>
        <location evidence="1">Cell membrane</location>
        <topology evidence="1">Multi-pass membrane protein</topology>
    </subcellularLocation>
</comment>
<evidence type="ECO:0000256" key="5">
    <source>
        <dbReference type="ARBA" id="ARBA00023136"/>
    </source>
</evidence>
<evidence type="ECO:0000256" key="6">
    <source>
        <dbReference type="SAM" id="MobiDB-lite"/>
    </source>
</evidence>
<name>A0A2A9DL89_9CORY</name>
<sequence>MATETRPATYKTDSDGIERSRKDEPGMVDKLRAKWDWFDHIMRMQERYASHGGNQYSAGITYFSVLSIFPILMLVFAVLGYILASRPELLEDIQNSIQDALSGDIGNVVNEVIDMAIEQRGAVAGLGALTTLWSGLGWMNNLRYGVSKMWRLDPTDGNFVAKKLWDLLGLVGLIVSFGVAFGITAVGTSSLTRRLLEMVGLDQVPGIGVIVTLVTLAVGILANFLVMLWMILYLPRTKVPKKSGAQAALLGAIAFEIIKQLGSLFASSALNNPAGAVFGPIIGLMVILYLVWRVVLYVSAWAATTEESMEAAEVPAPAPAVIRVRSEVDQPTVKTGTAIGVGATLGVVGATLAGLFRRK</sequence>
<evidence type="ECO:0000256" key="4">
    <source>
        <dbReference type="ARBA" id="ARBA00022989"/>
    </source>
</evidence>
<dbReference type="AlphaFoldDB" id="A0A2A9DL89"/>
<proteinExistence type="predicted"/>
<feature type="transmembrane region" description="Helical" evidence="7">
    <location>
        <begin position="167"/>
        <end position="187"/>
    </location>
</feature>
<organism evidence="8 9">
    <name type="scientific">Corynebacterium renale</name>
    <dbReference type="NCBI Taxonomy" id="1724"/>
    <lineage>
        <taxon>Bacteria</taxon>
        <taxon>Bacillati</taxon>
        <taxon>Actinomycetota</taxon>
        <taxon>Actinomycetes</taxon>
        <taxon>Mycobacteriales</taxon>
        <taxon>Corynebacteriaceae</taxon>
        <taxon>Corynebacterium</taxon>
    </lineage>
</organism>
<dbReference type="PANTHER" id="PTHR30213">
    <property type="entry name" value="INNER MEMBRANE PROTEIN YHJD"/>
    <property type="match status" value="1"/>
</dbReference>
<keyword evidence="4 7" id="KW-1133">Transmembrane helix</keyword>
<evidence type="ECO:0000256" key="7">
    <source>
        <dbReference type="SAM" id="Phobius"/>
    </source>
</evidence>
<evidence type="ECO:0000256" key="2">
    <source>
        <dbReference type="ARBA" id="ARBA00022475"/>
    </source>
</evidence>
<dbReference type="EMBL" id="PDJF01000001">
    <property type="protein sequence ID" value="PFG27136.1"/>
    <property type="molecule type" value="Genomic_DNA"/>
</dbReference>
<gene>
    <name evidence="8" type="ORF">ATK06_0185</name>
</gene>
<protein>
    <submittedName>
        <fullName evidence="8">Membrane protein</fullName>
    </submittedName>
</protein>
<feature type="transmembrane region" description="Helical" evidence="7">
    <location>
        <begin position="274"/>
        <end position="292"/>
    </location>
</feature>
<keyword evidence="5 7" id="KW-0472">Membrane</keyword>
<dbReference type="STRING" id="1724.GCA_001044175_00299"/>
<dbReference type="Proteomes" id="UP000221653">
    <property type="component" value="Unassembled WGS sequence"/>
</dbReference>
<dbReference type="Pfam" id="PF03631">
    <property type="entry name" value="Virul_fac_BrkB"/>
    <property type="match status" value="1"/>
</dbReference>
<evidence type="ECO:0000256" key="3">
    <source>
        <dbReference type="ARBA" id="ARBA00022692"/>
    </source>
</evidence>
<feature type="transmembrane region" description="Helical" evidence="7">
    <location>
        <begin position="207"/>
        <end position="234"/>
    </location>
</feature>
<comment type="caution">
    <text evidence="8">The sequence shown here is derived from an EMBL/GenBank/DDBJ whole genome shotgun (WGS) entry which is preliminary data.</text>
</comment>
<keyword evidence="3 7" id="KW-0812">Transmembrane</keyword>
<feature type="transmembrane region" description="Helical" evidence="7">
    <location>
        <begin position="60"/>
        <end position="84"/>
    </location>
</feature>
<keyword evidence="2" id="KW-1003">Cell membrane</keyword>
<evidence type="ECO:0000313" key="8">
    <source>
        <dbReference type="EMBL" id="PFG27136.1"/>
    </source>
</evidence>
<dbReference type="PANTHER" id="PTHR30213:SF1">
    <property type="entry name" value="INNER MEMBRANE PROTEIN YHJD"/>
    <property type="match status" value="1"/>
</dbReference>
<reference evidence="8 9" key="1">
    <citation type="submission" date="2017-10" db="EMBL/GenBank/DDBJ databases">
        <title>Sequencing the genomes of 1000 actinobacteria strains.</title>
        <authorList>
            <person name="Klenk H.-P."/>
        </authorList>
    </citation>
    <scope>NUCLEOTIDE SEQUENCE [LARGE SCALE GENOMIC DNA]</scope>
    <source>
        <strain evidence="8 9">DSM 20688</strain>
    </source>
</reference>
<keyword evidence="9" id="KW-1185">Reference proteome</keyword>
<dbReference type="GO" id="GO:0005886">
    <property type="term" value="C:plasma membrane"/>
    <property type="evidence" value="ECO:0007669"/>
    <property type="project" value="UniProtKB-SubCell"/>
</dbReference>
<feature type="compositionally biased region" description="Basic and acidic residues" evidence="6">
    <location>
        <begin position="12"/>
        <end position="23"/>
    </location>
</feature>
<accession>A0A2A9DL89</accession>
<evidence type="ECO:0000313" key="9">
    <source>
        <dbReference type="Proteomes" id="UP000221653"/>
    </source>
</evidence>
<dbReference type="InterPro" id="IPR017039">
    <property type="entry name" value="Virul_fac_BrkB"/>
</dbReference>
<feature type="region of interest" description="Disordered" evidence="6">
    <location>
        <begin position="1"/>
        <end position="23"/>
    </location>
</feature>